<sequence>MKYGITAATGKFGKTVVETLSKTVDPTEIVAIVRNPEKAKQSLPKNVEIRQGDYTKLEQLEEAFQGIERLLFISSLPGGNYPRDKQHLNVVAAAKKAKVDYIAYTSFPHADQAKSVLSADHRITEKALQDSGIAYSFLRNNWYLENQTDLIRSAQAGKPIYFSAGDGQVGWALEKYYAQAAAKVLQLKQPKPVYEFAGAPHTFTELAKIAAKLSEKAAKIYQVSDTEYREILNKAGLQAASEAIVMIQQLIRQGELAEKTSDLTDVLGQQLPSLSESIQEI</sequence>
<evidence type="ECO:0000313" key="2">
    <source>
        <dbReference type="EMBL" id="AUJ33060.1"/>
    </source>
</evidence>
<keyword evidence="3" id="KW-1185">Reference proteome</keyword>
<gene>
    <name evidence="2" type="ORF">BSQ50_11185</name>
</gene>
<dbReference type="InterPro" id="IPR052718">
    <property type="entry name" value="NmrA-type_oxidoreductase"/>
</dbReference>
<dbReference type="PANTHER" id="PTHR47129:SF1">
    <property type="entry name" value="NMRA-LIKE DOMAIN-CONTAINING PROTEIN"/>
    <property type="match status" value="1"/>
</dbReference>
<dbReference type="Gene3D" id="3.40.50.720">
    <property type="entry name" value="NAD(P)-binding Rossmann-like Domain"/>
    <property type="match status" value="1"/>
</dbReference>
<evidence type="ECO:0000259" key="1">
    <source>
        <dbReference type="Pfam" id="PF13460"/>
    </source>
</evidence>
<dbReference type="SUPFAM" id="SSF51735">
    <property type="entry name" value="NAD(P)-binding Rossmann-fold domains"/>
    <property type="match status" value="1"/>
</dbReference>
<reference evidence="2 3" key="1">
    <citation type="submission" date="2016-11" db="EMBL/GenBank/DDBJ databases">
        <title>Interaction between Lactobacillus species and yeast in water kefir.</title>
        <authorList>
            <person name="Behr J."/>
            <person name="Xu D."/>
            <person name="Vogel R.F."/>
        </authorList>
    </citation>
    <scope>NUCLEOTIDE SEQUENCE [LARGE SCALE GENOMIC DNA]</scope>
    <source>
        <strain evidence="2 3">TMW 1.1827</strain>
    </source>
</reference>
<dbReference type="EMBL" id="CP018180">
    <property type="protein sequence ID" value="AUJ33060.1"/>
    <property type="molecule type" value="Genomic_DNA"/>
</dbReference>
<dbReference type="RefSeq" id="WP_148127257.1">
    <property type="nucleotide sequence ID" value="NZ_CP018180.1"/>
</dbReference>
<dbReference type="KEGG" id="lng:BSQ50_11185"/>
<dbReference type="Gene3D" id="3.90.25.10">
    <property type="entry name" value="UDP-galactose 4-epimerase, domain 1"/>
    <property type="match status" value="1"/>
</dbReference>
<evidence type="ECO:0000313" key="3">
    <source>
        <dbReference type="Proteomes" id="UP000324497"/>
    </source>
</evidence>
<organism evidence="2 3">
    <name type="scientific">Liquorilactobacillus nagelii</name>
    <dbReference type="NCBI Taxonomy" id="82688"/>
    <lineage>
        <taxon>Bacteria</taxon>
        <taxon>Bacillati</taxon>
        <taxon>Bacillota</taxon>
        <taxon>Bacilli</taxon>
        <taxon>Lactobacillales</taxon>
        <taxon>Lactobacillaceae</taxon>
        <taxon>Liquorilactobacillus</taxon>
    </lineage>
</organism>
<dbReference type="InterPro" id="IPR036291">
    <property type="entry name" value="NAD(P)-bd_dom_sf"/>
</dbReference>
<proteinExistence type="predicted"/>
<name>A0A3S6QYG9_9LACO</name>
<protein>
    <submittedName>
        <fullName evidence="2">NAD(P)-dependent oxidoreductase</fullName>
    </submittedName>
</protein>
<feature type="domain" description="NAD(P)-binding" evidence="1">
    <location>
        <begin position="8"/>
        <end position="159"/>
    </location>
</feature>
<dbReference type="Pfam" id="PF13460">
    <property type="entry name" value="NAD_binding_10"/>
    <property type="match status" value="1"/>
</dbReference>
<dbReference type="AlphaFoldDB" id="A0A3S6QYG9"/>
<dbReference type="PANTHER" id="PTHR47129">
    <property type="entry name" value="QUINONE OXIDOREDUCTASE 2"/>
    <property type="match status" value="1"/>
</dbReference>
<dbReference type="InterPro" id="IPR016040">
    <property type="entry name" value="NAD(P)-bd_dom"/>
</dbReference>
<dbReference type="Proteomes" id="UP000324497">
    <property type="component" value="Chromosome"/>
</dbReference>
<accession>A0A3S6QYG9</accession>